<evidence type="ECO:0000259" key="3">
    <source>
        <dbReference type="PROSITE" id="PS50110"/>
    </source>
</evidence>
<keyword evidence="1 2" id="KW-0597">Phosphoprotein</keyword>
<gene>
    <name evidence="4" type="ORF">JYK14_10150</name>
</gene>
<dbReference type="InterPro" id="IPR001789">
    <property type="entry name" value="Sig_transdc_resp-reg_receiver"/>
</dbReference>
<dbReference type="SUPFAM" id="SSF52172">
    <property type="entry name" value="CheY-like"/>
    <property type="match status" value="1"/>
</dbReference>
<keyword evidence="5" id="KW-1185">Reference proteome</keyword>
<organism evidence="4 5">
    <name type="scientific">Siccirubricoccus soli</name>
    <dbReference type="NCBI Taxonomy" id="2899147"/>
    <lineage>
        <taxon>Bacteria</taxon>
        <taxon>Pseudomonadati</taxon>
        <taxon>Pseudomonadota</taxon>
        <taxon>Alphaproteobacteria</taxon>
        <taxon>Acetobacterales</taxon>
        <taxon>Roseomonadaceae</taxon>
        <taxon>Siccirubricoccus</taxon>
    </lineage>
</organism>
<evidence type="ECO:0000256" key="2">
    <source>
        <dbReference type="PROSITE-ProRule" id="PRU00169"/>
    </source>
</evidence>
<evidence type="ECO:0000256" key="1">
    <source>
        <dbReference type="ARBA" id="ARBA00022553"/>
    </source>
</evidence>
<reference evidence="4 5" key="1">
    <citation type="submission" date="2021-12" db="EMBL/GenBank/DDBJ databases">
        <title>Siccirubricoccus leaddurans sp. nov., a high concentration Zn2+ tolerance bacterium.</title>
        <authorList>
            <person name="Cao Y."/>
        </authorList>
    </citation>
    <scope>NUCLEOTIDE SEQUENCE [LARGE SCALE GENOMIC DNA]</scope>
    <source>
        <strain evidence="4 5">KC 17139</strain>
    </source>
</reference>
<dbReference type="EMBL" id="JAFIRR010000060">
    <property type="protein sequence ID" value="MCO6416526.1"/>
    <property type="molecule type" value="Genomic_DNA"/>
</dbReference>
<dbReference type="PANTHER" id="PTHR44591:SF25">
    <property type="entry name" value="CHEMOTAXIS TWO-COMPONENT RESPONSE REGULATOR"/>
    <property type="match status" value="1"/>
</dbReference>
<dbReference type="InterPro" id="IPR050595">
    <property type="entry name" value="Bact_response_regulator"/>
</dbReference>
<comment type="caution">
    <text evidence="4">The sequence shown here is derived from an EMBL/GenBank/DDBJ whole genome shotgun (WGS) entry which is preliminary data.</text>
</comment>
<sequence length="130" mass="13858">MSHSPLVAVVDDDETIREALSDLLRALGLECRSFHQAEAFLAAYFPGRFDGLITDIRMPGIGGLELLRRIKVLAPPMPVIVITSFADPAIHRAAMDHGALASITKPLTSDDLILLLKALGQDGGTGREGG</sequence>
<accession>A0ABT1D3L2</accession>
<name>A0ABT1D3L2_9PROT</name>
<dbReference type="PROSITE" id="PS50110">
    <property type="entry name" value="RESPONSE_REGULATORY"/>
    <property type="match status" value="1"/>
</dbReference>
<dbReference type="PANTHER" id="PTHR44591">
    <property type="entry name" value="STRESS RESPONSE REGULATOR PROTEIN 1"/>
    <property type="match status" value="1"/>
</dbReference>
<feature type="domain" description="Response regulatory" evidence="3">
    <location>
        <begin position="6"/>
        <end position="120"/>
    </location>
</feature>
<dbReference type="Proteomes" id="UP001523392">
    <property type="component" value="Unassembled WGS sequence"/>
</dbReference>
<dbReference type="Gene3D" id="3.40.50.2300">
    <property type="match status" value="1"/>
</dbReference>
<proteinExistence type="predicted"/>
<dbReference type="RefSeq" id="WP_252953135.1">
    <property type="nucleotide sequence ID" value="NZ_JAFIRR010000060.1"/>
</dbReference>
<dbReference type="InterPro" id="IPR011006">
    <property type="entry name" value="CheY-like_superfamily"/>
</dbReference>
<feature type="modified residue" description="4-aspartylphosphate" evidence="2">
    <location>
        <position position="55"/>
    </location>
</feature>
<dbReference type="SMART" id="SM00448">
    <property type="entry name" value="REC"/>
    <property type="match status" value="1"/>
</dbReference>
<dbReference type="Pfam" id="PF00072">
    <property type="entry name" value="Response_reg"/>
    <property type="match status" value="1"/>
</dbReference>
<protein>
    <submittedName>
        <fullName evidence="4">Response regulator</fullName>
    </submittedName>
</protein>
<evidence type="ECO:0000313" key="5">
    <source>
        <dbReference type="Proteomes" id="UP001523392"/>
    </source>
</evidence>
<evidence type="ECO:0000313" key="4">
    <source>
        <dbReference type="EMBL" id="MCO6416526.1"/>
    </source>
</evidence>